<dbReference type="SMART" id="SM00342">
    <property type="entry name" value="HTH_ARAC"/>
    <property type="match status" value="1"/>
</dbReference>
<evidence type="ECO:0000256" key="3">
    <source>
        <dbReference type="ARBA" id="ARBA00023163"/>
    </source>
</evidence>
<feature type="domain" description="HTH araC/xylS-type" evidence="4">
    <location>
        <begin position="228"/>
        <end position="325"/>
    </location>
</feature>
<dbReference type="PROSITE" id="PS00041">
    <property type="entry name" value="HTH_ARAC_FAMILY_1"/>
    <property type="match status" value="1"/>
</dbReference>
<keyword evidence="2 5" id="KW-0238">DNA-binding</keyword>
<dbReference type="PANTHER" id="PTHR47893:SF1">
    <property type="entry name" value="REGULATORY PROTEIN PCHR"/>
    <property type="match status" value="1"/>
</dbReference>
<evidence type="ECO:0000313" key="6">
    <source>
        <dbReference type="Proteomes" id="UP000184109"/>
    </source>
</evidence>
<evidence type="ECO:0000256" key="2">
    <source>
        <dbReference type="ARBA" id="ARBA00023125"/>
    </source>
</evidence>
<dbReference type="AlphaFoldDB" id="A0A1M5T5N1"/>
<evidence type="ECO:0000256" key="1">
    <source>
        <dbReference type="ARBA" id="ARBA00023015"/>
    </source>
</evidence>
<protein>
    <submittedName>
        <fullName evidence="5">AraC-type DNA-binding protein</fullName>
    </submittedName>
</protein>
<reference evidence="6" key="1">
    <citation type="submission" date="2016-11" db="EMBL/GenBank/DDBJ databases">
        <authorList>
            <person name="Varghese N."/>
            <person name="Submissions S."/>
        </authorList>
    </citation>
    <scope>NUCLEOTIDE SEQUENCE [LARGE SCALE GENOMIC DNA]</scope>
    <source>
        <strain evidence="6">DSM 100572</strain>
    </source>
</reference>
<dbReference type="InterPro" id="IPR018060">
    <property type="entry name" value="HTH_AraC"/>
</dbReference>
<dbReference type="Gene3D" id="1.10.10.60">
    <property type="entry name" value="Homeodomain-like"/>
    <property type="match status" value="2"/>
</dbReference>
<dbReference type="PROSITE" id="PS01124">
    <property type="entry name" value="HTH_ARAC_FAMILY_2"/>
    <property type="match status" value="1"/>
</dbReference>
<accession>A0A1M5T5N1</accession>
<dbReference type="Pfam" id="PF12833">
    <property type="entry name" value="HTH_18"/>
    <property type="match status" value="1"/>
</dbReference>
<proteinExistence type="predicted"/>
<name>A0A1M5T5N1_9FLAO</name>
<dbReference type="InterPro" id="IPR053142">
    <property type="entry name" value="PchR_regulatory_protein"/>
</dbReference>
<keyword evidence="1" id="KW-0805">Transcription regulation</keyword>
<dbReference type="InterPro" id="IPR009057">
    <property type="entry name" value="Homeodomain-like_sf"/>
</dbReference>
<dbReference type="PANTHER" id="PTHR47893">
    <property type="entry name" value="REGULATORY PROTEIN PCHR"/>
    <property type="match status" value="1"/>
</dbReference>
<keyword evidence="6" id="KW-1185">Reference proteome</keyword>
<keyword evidence="3" id="KW-0804">Transcription</keyword>
<dbReference type="InterPro" id="IPR018062">
    <property type="entry name" value="HTH_AraC-typ_CS"/>
</dbReference>
<dbReference type="OrthoDB" id="799767at2"/>
<dbReference type="Proteomes" id="UP000184109">
    <property type="component" value="Unassembled WGS sequence"/>
</dbReference>
<dbReference type="EMBL" id="FQXQ01000001">
    <property type="protein sequence ID" value="SHH46012.1"/>
    <property type="molecule type" value="Genomic_DNA"/>
</dbReference>
<dbReference type="GO" id="GO:0043565">
    <property type="term" value="F:sequence-specific DNA binding"/>
    <property type="evidence" value="ECO:0007669"/>
    <property type="project" value="InterPro"/>
</dbReference>
<dbReference type="SUPFAM" id="SSF46689">
    <property type="entry name" value="Homeodomain-like"/>
    <property type="match status" value="2"/>
</dbReference>
<gene>
    <name evidence="5" type="ORF">SAMN05444281_0707</name>
</gene>
<dbReference type="GO" id="GO:0003700">
    <property type="term" value="F:DNA-binding transcription factor activity"/>
    <property type="evidence" value="ECO:0007669"/>
    <property type="project" value="InterPro"/>
</dbReference>
<organism evidence="5 6">
    <name type="scientific">Wenyingzhuangia marina</name>
    <dbReference type="NCBI Taxonomy" id="1195760"/>
    <lineage>
        <taxon>Bacteria</taxon>
        <taxon>Pseudomonadati</taxon>
        <taxon>Bacteroidota</taxon>
        <taxon>Flavobacteriia</taxon>
        <taxon>Flavobacteriales</taxon>
        <taxon>Flavobacteriaceae</taxon>
        <taxon>Wenyingzhuangia</taxon>
    </lineage>
</organism>
<evidence type="ECO:0000259" key="4">
    <source>
        <dbReference type="PROSITE" id="PS01124"/>
    </source>
</evidence>
<evidence type="ECO:0000313" key="5">
    <source>
        <dbReference type="EMBL" id="SHH46012.1"/>
    </source>
</evidence>
<dbReference type="STRING" id="1195760.SAMN05444281_0707"/>
<dbReference type="RefSeq" id="WP_073118275.1">
    <property type="nucleotide sequence ID" value="NZ_BMEN01000001.1"/>
</dbReference>
<sequence>MRININNSVFDEEEPNVLVEDEGTIDLEERNWYLNNQKAEGIVKDIRLDGAYFLSYKLEVQNKKKLLISSDDLVFKLHFEFDEDVKYQFLQNKDQYIEINKGTYELLFLSQYNKQIVDHFNSKKSIEIFFEEFFLKEIAGQEFNQLLSDIQHREVLLDKTNNSLQEGVFITDEINAIINEINNCNYLGFKRKVFLRLKIKELIIVAMTTYESSYKKTNLLEQDVKSLQDVEEYIKTNLKKDLTISELAILAGLNTSKLKKSFKKVYGTTIFKYITSIRIEKAKELILKEKYTISEASYEVGYKNPQHFTVAFKKKLGYLPSQLKK</sequence>